<comment type="caution">
    <text evidence="2">The sequence shown here is derived from an EMBL/GenBank/DDBJ whole genome shotgun (WGS) entry which is preliminary data.</text>
</comment>
<feature type="domain" description="NAD(P)-binding" evidence="1">
    <location>
        <begin position="7"/>
        <end position="204"/>
    </location>
</feature>
<organism evidence="2 3">
    <name type="scientific">Clathrus columnatus</name>
    <dbReference type="NCBI Taxonomy" id="1419009"/>
    <lineage>
        <taxon>Eukaryota</taxon>
        <taxon>Fungi</taxon>
        <taxon>Dikarya</taxon>
        <taxon>Basidiomycota</taxon>
        <taxon>Agaricomycotina</taxon>
        <taxon>Agaricomycetes</taxon>
        <taxon>Phallomycetidae</taxon>
        <taxon>Phallales</taxon>
        <taxon>Clathraceae</taxon>
        <taxon>Clathrus</taxon>
    </lineage>
</organism>
<dbReference type="SUPFAM" id="SSF51735">
    <property type="entry name" value="NAD(P)-binding Rossmann-fold domains"/>
    <property type="match status" value="1"/>
</dbReference>
<dbReference type="AlphaFoldDB" id="A0AAV5A732"/>
<evidence type="ECO:0000259" key="1">
    <source>
        <dbReference type="Pfam" id="PF13460"/>
    </source>
</evidence>
<dbReference type="PANTHER" id="PTHR15020">
    <property type="entry name" value="FLAVIN REDUCTASE-RELATED"/>
    <property type="match status" value="1"/>
</dbReference>
<sequence length="219" mass="23889">MRILVLGGTGAIGAKVVDLLLGSSHQVIIYARKPSKLNDNVITNRLVTIIKGELSDVAGLRRAILGVEVVISTLGPKVKNGPFHPSNTPLAKAYGNVVELMKEKGVKRIILLGTTSMKDPNDTFSLEFKALVSGVALFATNAYRDVVAIGETIRADPDLDYTIIRVPILTDDSDESFVVGYVGDKHIKTTLSRRAFAAFVMQELYKNQWIRKQPLISSP</sequence>
<accession>A0AAV5A732</accession>
<dbReference type="Pfam" id="PF13460">
    <property type="entry name" value="NAD_binding_10"/>
    <property type="match status" value="1"/>
</dbReference>
<dbReference type="PANTHER" id="PTHR15020:SF50">
    <property type="entry name" value="UPF0659 PROTEIN YMR090W"/>
    <property type="match status" value="1"/>
</dbReference>
<dbReference type="Proteomes" id="UP001050691">
    <property type="component" value="Unassembled WGS sequence"/>
</dbReference>
<dbReference type="EMBL" id="BPWL01000004">
    <property type="protein sequence ID" value="GJJ09273.1"/>
    <property type="molecule type" value="Genomic_DNA"/>
</dbReference>
<dbReference type="Gene3D" id="3.40.50.720">
    <property type="entry name" value="NAD(P)-binding Rossmann-like Domain"/>
    <property type="match status" value="1"/>
</dbReference>
<dbReference type="InterPro" id="IPR016040">
    <property type="entry name" value="NAD(P)-bd_dom"/>
</dbReference>
<proteinExistence type="predicted"/>
<evidence type="ECO:0000313" key="2">
    <source>
        <dbReference type="EMBL" id="GJJ09273.1"/>
    </source>
</evidence>
<keyword evidence="3" id="KW-1185">Reference proteome</keyword>
<dbReference type="InterPro" id="IPR036291">
    <property type="entry name" value="NAD(P)-bd_dom_sf"/>
</dbReference>
<gene>
    <name evidence="2" type="ORF">Clacol_003495</name>
</gene>
<protein>
    <recommendedName>
        <fullName evidence="1">NAD(P)-binding domain-containing protein</fullName>
    </recommendedName>
</protein>
<reference evidence="2" key="1">
    <citation type="submission" date="2021-10" db="EMBL/GenBank/DDBJ databases">
        <title>De novo Genome Assembly of Clathrus columnatus (Basidiomycota, Fungi) Using Illumina and Nanopore Sequence Data.</title>
        <authorList>
            <person name="Ogiso-Tanaka E."/>
            <person name="Itagaki H."/>
            <person name="Hosoya T."/>
            <person name="Hosaka K."/>
        </authorList>
    </citation>
    <scope>NUCLEOTIDE SEQUENCE</scope>
    <source>
        <strain evidence="2">MO-923</strain>
    </source>
</reference>
<name>A0AAV5A732_9AGAM</name>
<evidence type="ECO:0000313" key="3">
    <source>
        <dbReference type="Proteomes" id="UP001050691"/>
    </source>
</evidence>